<proteinExistence type="inferred from homology"/>
<gene>
    <name evidence="15" type="primary">aat</name>
    <name evidence="16" type="ORF">EA26_06070</name>
</gene>
<evidence type="ECO:0000313" key="17">
    <source>
        <dbReference type="Proteomes" id="UP000029994"/>
    </source>
</evidence>
<evidence type="ECO:0000256" key="14">
    <source>
        <dbReference type="ARBA" id="ARBA00083640"/>
    </source>
</evidence>
<evidence type="ECO:0000256" key="2">
    <source>
        <dbReference type="ARBA" id="ARBA00022490"/>
    </source>
</evidence>
<dbReference type="InterPro" id="IPR004616">
    <property type="entry name" value="Leu/Phe-tRNA_Trfase"/>
</dbReference>
<dbReference type="InterPro" id="IPR042203">
    <property type="entry name" value="Leu/Phe-tRNA_Trfase_C"/>
</dbReference>
<dbReference type="GeneID" id="43682764"/>
<dbReference type="GO" id="GO:0008914">
    <property type="term" value="F:leucyl-tRNA--protein transferase activity"/>
    <property type="evidence" value="ECO:0007669"/>
    <property type="project" value="UniProtKB-UniRule"/>
</dbReference>
<sequence>MAIYLTELDRKSLDFPPAQSALADPNGLLAFGGDLQPQRLLNAYQQGIFPWYGPGEPILWWSPSPRAVFDPNTFSPAKSLRKFQRKAAYQVSINQATEQVIYMCGTTRAADETWLNEEMREAYTLLSRQGACHSVEVWADGQLIGGFYGISVGQLFCGESMFSTRSNASKIALWYFCHHFARHHGKLIDCQVMNPHLRSLGAFTIPREEFLKRLLCLKKQSLAANCFLPQWLEEPDK</sequence>
<dbReference type="Proteomes" id="UP000029994">
    <property type="component" value="Unassembled WGS sequence"/>
</dbReference>
<dbReference type="SUPFAM" id="SSF55729">
    <property type="entry name" value="Acyl-CoA N-acyltransferases (Nat)"/>
    <property type="match status" value="1"/>
</dbReference>
<accession>A0A099LU16</accession>
<dbReference type="eggNOG" id="COG2360">
    <property type="taxonomic scope" value="Bacteria"/>
</dbReference>
<name>A0A099LU16_9VIBR</name>
<evidence type="ECO:0000256" key="3">
    <source>
        <dbReference type="ARBA" id="ARBA00022679"/>
    </source>
</evidence>
<dbReference type="FunFam" id="3.40.630.70:FF:000001">
    <property type="entry name" value="Leucyl/phenylalanyl-tRNA--protein transferase"/>
    <property type="match status" value="1"/>
</dbReference>
<organism evidence="16 17">
    <name type="scientific">Vibrio navarrensis</name>
    <dbReference type="NCBI Taxonomy" id="29495"/>
    <lineage>
        <taxon>Bacteria</taxon>
        <taxon>Pseudomonadati</taxon>
        <taxon>Pseudomonadota</taxon>
        <taxon>Gammaproteobacteria</taxon>
        <taxon>Vibrionales</taxon>
        <taxon>Vibrionaceae</taxon>
        <taxon>Vibrio</taxon>
    </lineage>
</organism>
<protein>
    <recommendedName>
        <fullName evidence="11 15">Leucyl/phenylalanyl-tRNA--protein transferase</fullName>
        <ecNumber evidence="10 15">2.3.2.6</ecNumber>
    </recommendedName>
    <alternativeName>
        <fullName evidence="12 15">L/F-transferase</fullName>
    </alternativeName>
    <alternativeName>
        <fullName evidence="13 15">Leucyltransferase</fullName>
    </alternativeName>
    <alternativeName>
        <fullName evidence="14 15">Phenyalanyltransferase</fullName>
    </alternativeName>
</protein>
<dbReference type="EC" id="2.3.2.6" evidence="10 15"/>
<comment type="subcellular location">
    <subcellularLocation>
        <location evidence="1 15">Cytoplasm</location>
    </subcellularLocation>
</comment>
<evidence type="ECO:0000256" key="8">
    <source>
        <dbReference type="ARBA" id="ARBA00054043"/>
    </source>
</evidence>
<dbReference type="Gene3D" id="3.30.70.3550">
    <property type="entry name" value="Leucyl/phenylalanyl-tRNA-protein transferase, N-terminal domain"/>
    <property type="match status" value="1"/>
</dbReference>
<dbReference type="GO" id="GO:0030163">
    <property type="term" value="P:protein catabolic process"/>
    <property type="evidence" value="ECO:0007669"/>
    <property type="project" value="UniProtKB-UniRule"/>
</dbReference>
<dbReference type="AlphaFoldDB" id="A0A099LU16"/>
<dbReference type="EMBL" id="JMCG01000001">
    <property type="protein sequence ID" value="KGK10891.1"/>
    <property type="molecule type" value="Genomic_DNA"/>
</dbReference>
<evidence type="ECO:0000256" key="15">
    <source>
        <dbReference type="HAMAP-Rule" id="MF_00688"/>
    </source>
</evidence>
<evidence type="ECO:0000256" key="1">
    <source>
        <dbReference type="ARBA" id="ARBA00004496"/>
    </source>
</evidence>
<comment type="catalytic activity">
    <reaction evidence="5 15">
        <text>L-phenylalanyl-tRNA(Phe) + an N-terminal L-alpha-aminoacyl-[protein] = an N-terminal L-phenylalanyl-L-alpha-aminoacyl-[protein] + tRNA(Phe)</text>
        <dbReference type="Rhea" id="RHEA:43632"/>
        <dbReference type="Rhea" id="RHEA-COMP:9668"/>
        <dbReference type="Rhea" id="RHEA-COMP:9699"/>
        <dbReference type="Rhea" id="RHEA-COMP:10636"/>
        <dbReference type="Rhea" id="RHEA-COMP:10637"/>
        <dbReference type="ChEBI" id="CHEBI:78442"/>
        <dbReference type="ChEBI" id="CHEBI:78531"/>
        <dbReference type="ChEBI" id="CHEBI:78597"/>
        <dbReference type="ChEBI" id="CHEBI:83561"/>
        <dbReference type="EC" id="2.3.2.6"/>
    </reaction>
</comment>
<evidence type="ECO:0000256" key="6">
    <source>
        <dbReference type="ARBA" id="ARBA00050652"/>
    </source>
</evidence>
<reference evidence="16 17" key="1">
    <citation type="submission" date="2014-04" db="EMBL/GenBank/DDBJ databases">
        <title>Genome sequencing of Vibrio navarrensis strains.</title>
        <authorList>
            <person name="Gladney L.M."/>
            <person name="Katz L.S."/>
            <person name="Marino-Ramirez L."/>
            <person name="Jordan I.K."/>
        </authorList>
    </citation>
    <scope>NUCLEOTIDE SEQUENCE [LARGE SCALE GENOMIC DNA]</scope>
    <source>
        <strain evidence="16 17">ATCC 51183</strain>
    </source>
</reference>
<evidence type="ECO:0000256" key="9">
    <source>
        <dbReference type="ARBA" id="ARBA00061535"/>
    </source>
</evidence>
<evidence type="ECO:0000256" key="5">
    <source>
        <dbReference type="ARBA" id="ARBA00050607"/>
    </source>
</evidence>
<evidence type="ECO:0000313" key="16">
    <source>
        <dbReference type="EMBL" id="KGK10891.1"/>
    </source>
</evidence>
<dbReference type="PANTHER" id="PTHR30098">
    <property type="entry name" value="LEUCYL/PHENYLALANYL-TRNA--PROTEIN TRANSFERASE"/>
    <property type="match status" value="1"/>
</dbReference>
<dbReference type="GO" id="GO:0005737">
    <property type="term" value="C:cytoplasm"/>
    <property type="evidence" value="ECO:0007669"/>
    <property type="project" value="UniProtKB-SubCell"/>
</dbReference>
<keyword evidence="4 15" id="KW-0012">Acyltransferase</keyword>
<dbReference type="PANTHER" id="PTHR30098:SF2">
    <property type="entry name" value="LEUCYL_PHENYLALANYL-TRNA--PROTEIN TRANSFERASE"/>
    <property type="match status" value="1"/>
</dbReference>
<keyword evidence="2 15" id="KW-0963">Cytoplasm</keyword>
<comment type="catalytic activity">
    <reaction evidence="7 15">
        <text>N-terminal L-lysyl-[protein] + L-leucyl-tRNA(Leu) = N-terminal L-leucyl-L-lysyl-[protein] + tRNA(Leu) + H(+)</text>
        <dbReference type="Rhea" id="RHEA:12340"/>
        <dbReference type="Rhea" id="RHEA-COMP:9613"/>
        <dbReference type="Rhea" id="RHEA-COMP:9622"/>
        <dbReference type="Rhea" id="RHEA-COMP:12670"/>
        <dbReference type="Rhea" id="RHEA-COMP:12671"/>
        <dbReference type="ChEBI" id="CHEBI:15378"/>
        <dbReference type="ChEBI" id="CHEBI:65249"/>
        <dbReference type="ChEBI" id="CHEBI:78442"/>
        <dbReference type="ChEBI" id="CHEBI:78494"/>
        <dbReference type="ChEBI" id="CHEBI:133043"/>
        <dbReference type="EC" id="2.3.2.6"/>
    </reaction>
</comment>
<evidence type="ECO:0000256" key="13">
    <source>
        <dbReference type="ARBA" id="ARBA00077165"/>
    </source>
</evidence>
<evidence type="ECO:0000256" key="10">
    <source>
        <dbReference type="ARBA" id="ARBA00066767"/>
    </source>
</evidence>
<dbReference type="HAMAP" id="MF_00688">
    <property type="entry name" value="Leu_Phe_trans"/>
    <property type="match status" value="1"/>
</dbReference>
<comment type="caution">
    <text evidence="16">The sequence shown here is derived from an EMBL/GenBank/DDBJ whole genome shotgun (WGS) entry which is preliminary data.</text>
</comment>
<dbReference type="FunFam" id="3.30.70.3550:FF:000001">
    <property type="entry name" value="Leucyl/phenylalanyl-tRNA--protein transferase"/>
    <property type="match status" value="1"/>
</dbReference>
<evidence type="ECO:0000256" key="12">
    <source>
        <dbReference type="ARBA" id="ARBA00077136"/>
    </source>
</evidence>
<dbReference type="NCBIfam" id="TIGR00667">
    <property type="entry name" value="aat"/>
    <property type="match status" value="1"/>
</dbReference>
<dbReference type="Pfam" id="PF03588">
    <property type="entry name" value="Leu_Phe_trans"/>
    <property type="match status" value="1"/>
</dbReference>
<keyword evidence="3 15" id="KW-0808">Transferase</keyword>
<dbReference type="STRING" id="29495.EA26_06070"/>
<evidence type="ECO:0000256" key="4">
    <source>
        <dbReference type="ARBA" id="ARBA00023315"/>
    </source>
</evidence>
<dbReference type="InterPro" id="IPR016181">
    <property type="entry name" value="Acyl_CoA_acyltransferase"/>
</dbReference>
<comment type="catalytic activity">
    <reaction evidence="6 15">
        <text>N-terminal L-arginyl-[protein] + L-leucyl-tRNA(Leu) = N-terminal L-leucyl-L-arginyl-[protein] + tRNA(Leu) + H(+)</text>
        <dbReference type="Rhea" id="RHEA:50416"/>
        <dbReference type="Rhea" id="RHEA-COMP:9613"/>
        <dbReference type="Rhea" id="RHEA-COMP:9622"/>
        <dbReference type="Rhea" id="RHEA-COMP:12672"/>
        <dbReference type="Rhea" id="RHEA-COMP:12673"/>
        <dbReference type="ChEBI" id="CHEBI:15378"/>
        <dbReference type="ChEBI" id="CHEBI:64719"/>
        <dbReference type="ChEBI" id="CHEBI:78442"/>
        <dbReference type="ChEBI" id="CHEBI:78494"/>
        <dbReference type="ChEBI" id="CHEBI:133044"/>
        <dbReference type="EC" id="2.3.2.6"/>
    </reaction>
</comment>
<dbReference type="Gene3D" id="3.40.630.70">
    <property type="entry name" value="Leucyl/phenylalanyl-tRNA-protein transferase, C-terminal domain"/>
    <property type="match status" value="1"/>
</dbReference>
<keyword evidence="17" id="KW-1185">Reference proteome</keyword>
<comment type="function">
    <text evidence="8 15">Functions in the N-end rule pathway of protein degradation where it conjugates Leu, Phe and, less efficiently, Met from aminoacyl-tRNAs to the N-termini of proteins containing an N-terminal arginine or lysine.</text>
</comment>
<evidence type="ECO:0000256" key="11">
    <source>
        <dbReference type="ARBA" id="ARBA00074372"/>
    </source>
</evidence>
<dbReference type="InterPro" id="IPR042221">
    <property type="entry name" value="Leu/Phe-tRNA_Trfase_N"/>
</dbReference>
<evidence type="ECO:0000256" key="7">
    <source>
        <dbReference type="ARBA" id="ARBA00051538"/>
    </source>
</evidence>
<comment type="similarity">
    <text evidence="9 15">Belongs to the L/F-transferase family.</text>
</comment>
<dbReference type="RefSeq" id="WP_039425437.1">
    <property type="nucleotide sequence ID" value="NZ_CAWPVW010000005.1"/>
</dbReference>